<dbReference type="OrthoDB" id="120340at2759"/>
<sequence length="919" mass="106734">MFPNPIYTISVNHPEERSIVTKTAYVLNAASRARMEAEMNDTRRFQVAYDKAYSTYLQTLVIDPDIKHMWAMLNILSPDRFTSVDAWLEIIKSLAADPIMNRFHCLAVMITKDRNSLIKAGRMNEPMTWDEFEQHWDDAINSNDYLLYSPSSIHYWASCDSPSHMHRYKIQTIRAMIISDIRHPVICGKLNHTQYAGYLHFMFENVFVTKDVAKSASEWYEFVTPKTSDIELGQIYKWRRLGCPPDSLSMYMTTGLKDIVTAIYTDMKALCSTTSDKEKDSKQKLIHTLSKTFLSKIEMLFIYGHKENIIKDSARLFRRNTFINQMDKTAHIIGVGNGVLEFCGPKVKLIRHFHTYPISLYTDTKYVPYNPDNKYVKIILRVLTSLVPNNEMDALEFLIYYLCTSLDAMPKESLFLIIHGGGCHAINTPIRMYDGSVKLVQDVVVGDQLMGDDSTPRNVQELFRGTDDMYRITPHEGNFFEVNKDHVLSLRFSDATSIMKQTNGWYNATWYEHNGSQIPELRFAVMLTKAEALERIAASNNLVKEGDIIDIKVKDLLTWPAWWLEERKVLLYKSGNAKGTQTLFSIEPIGKGDYYGFELDGNHRYLDCESYVHHNSNDKTVLMELFRRTLGEMYVRKMPLSFITEQSRTSSAAADPAIMELKNARLVYYSESDRNEKVNVAKVKEITGGETLAGRQLFKEMENFTANCNHIVTTNHRFVIETTEHAVWRRFISYKFKICFKLEQDCNPNDPLERPRNTKLIDKIKRDKRYQEAFLSILIHYRSRLYSEYDGQILNVPHPTIIRETNQYRQEEDIYQRYIMNNVYYSEGTEHPLHTLVNNFREYYRLEGGGQYSGKTIDTVHIFRNTLLQPYCREVGGKHILLNFITVSVTEGVPDDAVTFQAWRDSRKNDKRSQTSAEQ</sequence>
<comment type="caution">
    <text evidence="3">The sequence shown here is derived from an EMBL/GenBank/DDBJ whole genome shotgun (WGS) entry which is preliminary data.</text>
</comment>
<protein>
    <recommendedName>
        <fullName evidence="2">Hom-end-associated Hint domain-containing protein</fullName>
    </recommendedName>
</protein>
<dbReference type="GO" id="GO:0030908">
    <property type="term" value="P:protein splicing"/>
    <property type="evidence" value="ECO:0007669"/>
    <property type="project" value="InterPro"/>
</dbReference>
<organism evidence="3 4">
    <name type="scientific">Phytophthora boehmeriae</name>
    <dbReference type="NCBI Taxonomy" id="109152"/>
    <lineage>
        <taxon>Eukaryota</taxon>
        <taxon>Sar</taxon>
        <taxon>Stramenopiles</taxon>
        <taxon>Oomycota</taxon>
        <taxon>Peronosporomycetes</taxon>
        <taxon>Peronosporales</taxon>
        <taxon>Peronosporaceae</taxon>
        <taxon>Phytophthora</taxon>
    </lineage>
</organism>
<name>A0A8T1WQG2_9STRA</name>
<dbReference type="Proteomes" id="UP000693981">
    <property type="component" value="Unassembled WGS sequence"/>
</dbReference>
<evidence type="ECO:0000313" key="3">
    <source>
        <dbReference type="EMBL" id="KAG7394173.1"/>
    </source>
</evidence>
<keyword evidence="4" id="KW-1185">Reference proteome</keyword>
<dbReference type="EMBL" id="JAGDFL010000292">
    <property type="protein sequence ID" value="KAG7394173.1"/>
    <property type="molecule type" value="Genomic_DNA"/>
</dbReference>
<dbReference type="Pfam" id="PF05203">
    <property type="entry name" value="Hom_end_hint"/>
    <property type="match status" value="1"/>
</dbReference>
<gene>
    <name evidence="3" type="ORF">PHYBOEH_005567</name>
</gene>
<evidence type="ECO:0000259" key="2">
    <source>
        <dbReference type="Pfam" id="PF05203"/>
    </source>
</evidence>
<dbReference type="InterPro" id="IPR007868">
    <property type="entry name" value="Hom_end_hint"/>
</dbReference>
<dbReference type="AlphaFoldDB" id="A0A8T1WQG2"/>
<keyword evidence="1" id="KW-0378">Hydrolase</keyword>
<accession>A0A8T1WQG2</accession>
<reference evidence="3" key="1">
    <citation type="submission" date="2021-02" db="EMBL/GenBank/DDBJ databases">
        <authorList>
            <person name="Palmer J.M."/>
        </authorList>
    </citation>
    <scope>NUCLEOTIDE SEQUENCE</scope>
    <source>
        <strain evidence="3">SCRP23</strain>
    </source>
</reference>
<dbReference type="GO" id="GO:0016787">
    <property type="term" value="F:hydrolase activity"/>
    <property type="evidence" value="ECO:0007669"/>
    <property type="project" value="UniProtKB-KW"/>
</dbReference>
<dbReference type="PANTHER" id="PTHR35372">
    <property type="entry name" value="ATP BINDING PROTEIN-RELATED"/>
    <property type="match status" value="1"/>
</dbReference>
<evidence type="ECO:0000313" key="4">
    <source>
        <dbReference type="Proteomes" id="UP000693981"/>
    </source>
</evidence>
<dbReference type="InterPro" id="IPR051620">
    <property type="entry name" value="ORF904-like_C"/>
</dbReference>
<dbReference type="PANTHER" id="PTHR35372:SF2">
    <property type="entry name" value="SF3 HELICASE DOMAIN-CONTAINING PROTEIN"/>
    <property type="match status" value="1"/>
</dbReference>
<evidence type="ECO:0000256" key="1">
    <source>
        <dbReference type="ARBA" id="ARBA00022801"/>
    </source>
</evidence>
<proteinExistence type="predicted"/>
<feature type="domain" description="Hom-end-associated Hint" evidence="2">
    <location>
        <begin position="423"/>
        <end position="502"/>
    </location>
</feature>